<evidence type="ECO:0000313" key="5">
    <source>
        <dbReference type="EMBL" id="KAB4125067.1"/>
    </source>
</evidence>
<dbReference type="EMBL" id="WCUQ01000005">
    <property type="protein sequence ID" value="KAB4125067.1"/>
    <property type="molecule type" value="Genomic_DNA"/>
</dbReference>
<dbReference type="Proteomes" id="UP000095614">
    <property type="component" value="Unassembled WGS sequence"/>
</dbReference>
<dbReference type="InterPro" id="IPR025049">
    <property type="entry name" value="Mfa-like_1"/>
</dbReference>
<dbReference type="RefSeq" id="WP_050775574.1">
    <property type="nucleotide sequence ID" value="NZ_CAXSKL010000009.1"/>
</dbReference>
<sequence>MTMNMRFFIIAAAATLLAACTQENEVQNNPVEARITAGVSGPKTRAVDNGWNADRIGVMVVDAPGTTTTMGGKYKNVGYATTSTGTNADFTPMTAGGGIFFEDAFLEFTFAAYAPYASGANASTLPGTDGKITVNTSNQPTTTEQEKVDYIHATGAKADKDSPTVSFTDNTAAGGSDCSFKHKMARLILKVQVSNTDGFDDTAVLEFADYKLGGLVHEGTFDVKTGTAATAGSVVSDWMLRQCTGAPKTATDKCVATFDAATGVMTFTMILLPQTLANALVLEISPDDEEYQSYSNKDMIKPALEAGYSYTYTITVKKTGLTLSGSTIENWNDGGSHAGDAKM</sequence>
<evidence type="ECO:0000313" key="3">
    <source>
        <dbReference type="EMBL" id="KAB4109272.1"/>
    </source>
</evidence>
<evidence type="ECO:0000313" key="9">
    <source>
        <dbReference type="Proteomes" id="UP000441711"/>
    </source>
</evidence>
<dbReference type="EMBL" id="CZAF01000016">
    <property type="protein sequence ID" value="CUP61299.1"/>
    <property type="molecule type" value="Genomic_DNA"/>
</dbReference>
<reference evidence="7 8" key="2">
    <citation type="journal article" date="2019" name="Nat. Med.">
        <title>A library of human gut bacterial isolates paired with longitudinal multiomics data enables mechanistic microbiome research.</title>
        <authorList>
            <person name="Poyet M."/>
            <person name="Groussin M."/>
            <person name="Gibbons S.M."/>
            <person name="Avila-Pacheco J."/>
            <person name="Jiang X."/>
            <person name="Kearney S.M."/>
            <person name="Perrotta A.R."/>
            <person name="Berdy B."/>
            <person name="Zhao S."/>
            <person name="Lieberman T.D."/>
            <person name="Swanson P.K."/>
            <person name="Smith M."/>
            <person name="Roesemann S."/>
            <person name="Alexander J.E."/>
            <person name="Rich S.A."/>
            <person name="Livny J."/>
            <person name="Vlamakis H."/>
            <person name="Clish C."/>
            <person name="Bullock K."/>
            <person name="Deik A."/>
            <person name="Scott J."/>
            <person name="Pierce K.A."/>
            <person name="Xavier R.J."/>
            <person name="Alm E.J."/>
        </authorList>
    </citation>
    <scope>NUCLEOTIDE SEQUENCE [LARGE SCALE GENOMIC DNA]</scope>
    <source>
        <strain evidence="3 9">BIOML-A36</strain>
        <strain evidence="5 8">BIOML-A37</strain>
        <strain evidence="4 7">BIOML-A38</strain>
    </source>
</reference>
<dbReference type="Gene3D" id="2.60.40.2620">
    <property type="entry name" value="Fimbrillin-like"/>
    <property type="match status" value="1"/>
</dbReference>
<dbReference type="AlphaFoldDB" id="A0A174PTR0"/>
<keyword evidence="1" id="KW-0732">Signal</keyword>
<feature type="signal peptide" evidence="1">
    <location>
        <begin position="1"/>
        <end position="18"/>
    </location>
</feature>
<dbReference type="Proteomes" id="UP000438773">
    <property type="component" value="Unassembled WGS sequence"/>
</dbReference>
<evidence type="ECO:0000313" key="7">
    <source>
        <dbReference type="Proteomes" id="UP000434462"/>
    </source>
</evidence>
<organism evidence="2 6">
    <name type="scientific">Bacteroides uniformis</name>
    <dbReference type="NCBI Taxonomy" id="820"/>
    <lineage>
        <taxon>Bacteria</taxon>
        <taxon>Pseudomonadati</taxon>
        <taxon>Bacteroidota</taxon>
        <taxon>Bacteroidia</taxon>
        <taxon>Bacteroidales</taxon>
        <taxon>Bacteroidaceae</taxon>
        <taxon>Bacteroides</taxon>
    </lineage>
</organism>
<dbReference type="Proteomes" id="UP000434462">
    <property type="component" value="Unassembled WGS sequence"/>
</dbReference>
<dbReference type="EMBL" id="WCUP01000007">
    <property type="protein sequence ID" value="KAB4109272.1"/>
    <property type="molecule type" value="Genomic_DNA"/>
</dbReference>
<accession>A0A174PTR0</accession>
<dbReference type="CDD" id="cd13120">
    <property type="entry name" value="BF2867_like_N"/>
    <property type="match status" value="1"/>
</dbReference>
<gene>
    <name evidence="2" type="ORF">ERS852462_04173</name>
    <name evidence="3" type="ORF">GAQ70_12155</name>
    <name evidence="4" type="ORF">GAQ72_17555</name>
    <name evidence="5" type="ORF">GAQ75_10915</name>
</gene>
<dbReference type="InterPro" id="IPR042278">
    <property type="entry name" value="Mfa-like_1_N"/>
</dbReference>
<reference evidence="2 6" key="1">
    <citation type="submission" date="2015-09" db="EMBL/GenBank/DDBJ databases">
        <authorList>
            <consortium name="Pathogen Informatics"/>
        </authorList>
    </citation>
    <scope>NUCLEOTIDE SEQUENCE [LARGE SCALE GENOMIC DNA]</scope>
    <source>
        <strain evidence="2 6">2789STDY5834847</strain>
    </source>
</reference>
<dbReference type="EMBL" id="WCUR01000087">
    <property type="protein sequence ID" value="KAB4112595.1"/>
    <property type="molecule type" value="Genomic_DNA"/>
</dbReference>
<dbReference type="Pfam" id="PF13149">
    <property type="entry name" value="Mfa_like_1"/>
    <property type="match status" value="1"/>
</dbReference>
<dbReference type="PROSITE" id="PS51257">
    <property type="entry name" value="PROKAR_LIPOPROTEIN"/>
    <property type="match status" value="1"/>
</dbReference>
<evidence type="ECO:0000256" key="1">
    <source>
        <dbReference type="SAM" id="SignalP"/>
    </source>
</evidence>
<evidence type="ECO:0000313" key="2">
    <source>
        <dbReference type="EMBL" id="CUP61299.1"/>
    </source>
</evidence>
<dbReference type="Gene3D" id="2.60.40.2630">
    <property type="match status" value="1"/>
</dbReference>
<proteinExistence type="predicted"/>
<evidence type="ECO:0000313" key="6">
    <source>
        <dbReference type="Proteomes" id="UP000095614"/>
    </source>
</evidence>
<name>A0A174PTR0_BACUN</name>
<evidence type="ECO:0000313" key="4">
    <source>
        <dbReference type="EMBL" id="KAB4112595.1"/>
    </source>
</evidence>
<dbReference type="CDD" id="cd13121">
    <property type="entry name" value="BF2867_like_C"/>
    <property type="match status" value="1"/>
</dbReference>
<feature type="chain" id="PRO_5036008730" evidence="1">
    <location>
        <begin position="19"/>
        <end position="343"/>
    </location>
</feature>
<protein>
    <submittedName>
        <fullName evidence="3">Fimbrillin family protein</fullName>
    </submittedName>
</protein>
<dbReference type="OrthoDB" id="1062950at2"/>
<dbReference type="GeneID" id="61276804"/>
<evidence type="ECO:0000313" key="8">
    <source>
        <dbReference type="Proteomes" id="UP000438773"/>
    </source>
</evidence>
<dbReference type="Proteomes" id="UP000441711">
    <property type="component" value="Unassembled WGS sequence"/>
</dbReference>